<keyword evidence="5" id="KW-1185">Reference proteome</keyword>
<feature type="region of interest" description="Disordered" evidence="1">
    <location>
        <begin position="280"/>
        <end position="304"/>
    </location>
</feature>
<reference evidence="4 5" key="1">
    <citation type="submission" date="2019-03" db="EMBL/GenBank/DDBJ databases">
        <title>Genomic Encyclopedia of Type Strains, Phase IV (KMG-IV): sequencing the most valuable type-strain genomes for metagenomic binning, comparative biology and taxonomic classification.</title>
        <authorList>
            <person name="Goeker M."/>
        </authorList>
    </citation>
    <scope>NUCLEOTIDE SEQUENCE [LARGE SCALE GENOMIC DNA]</scope>
    <source>
        <strain evidence="4 5">DSM 1837</strain>
    </source>
</reference>
<evidence type="ECO:0000256" key="1">
    <source>
        <dbReference type="SAM" id="MobiDB-lite"/>
    </source>
</evidence>
<dbReference type="InterPro" id="IPR021834">
    <property type="entry name" value="DUF3426"/>
</dbReference>
<proteinExistence type="predicted"/>
<organism evidence="4 5">
    <name type="scientific">Simplicispira metamorpha</name>
    <dbReference type="NCBI Taxonomy" id="80881"/>
    <lineage>
        <taxon>Bacteria</taxon>
        <taxon>Pseudomonadati</taxon>
        <taxon>Pseudomonadota</taxon>
        <taxon>Betaproteobacteria</taxon>
        <taxon>Burkholderiales</taxon>
        <taxon>Comamonadaceae</taxon>
        <taxon>Simplicispira</taxon>
    </lineage>
</organism>
<feature type="domain" description="Zinc finger/thioredoxin putative" evidence="3">
    <location>
        <begin position="5"/>
        <end position="39"/>
    </location>
</feature>
<protein>
    <submittedName>
        <fullName evidence="4">Putative Zn finger-like uncharacterized protein</fullName>
    </submittedName>
</protein>
<sequence>MSQTTRCPSCTTIFKVVPDQLRISDGWVRCGQCEQIFDAAEHLQPVPQPPLLPDMAFDSLRSPVALVPRTPEVPQTWGAAAPMQPQPPVPAPVPAAVLQVPEVVIPAFLAVSPSPAPVAPALYGAAPLPSDEACDATVVPAPLSAVPVPTPVPDAPPDSTPEPSVEPAPLPPVPVVVPDVPGVDVAIAALEVPVAPEVPVVADTPAIGVVEAIDFPPAPVSVQAETPEQAPAELPGYELPSAAPPELSLEWLEFPEPEQAPEPEPDPAPDLELGLKLDLEPEPAPRSEPDLEPGPHPGAVRETTDTDLPDAAALTPLLPGQALAAHRIARPKAARESVPAADTASAATASGAPAPQAAQGEDEPSFVRAARRKAFWRKPAVRGALALVGVLLCCTWALQMVVHQRHYIAAAQPQWRPLLQALCAPLECVVGPHRDMAAVVVESSSFNRVQGDVYQFAVTLKSRADVPLEAPAVELTLTDVSDQPVLRRVFLPQDFRAPDQLPAQGEWSASLLARLALGNTTVAGYRVLAFYP</sequence>
<evidence type="ECO:0000259" key="3">
    <source>
        <dbReference type="Pfam" id="PF13719"/>
    </source>
</evidence>
<dbReference type="OrthoDB" id="5294582at2"/>
<comment type="caution">
    <text evidence="4">The sequence shown here is derived from an EMBL/GenBank/DDBJ whole genome shotgun (WGS) entry which is preliminary data.</text>
</comment>
<keyword evidence="2" id="KW-0472">Membrane</keyword>
<gene>
    <name evidence="4" type="ORF">EV674_11269</name>
</gene>
<name>A0A4R2N947_9BURK</name>
<dbReference type="RefSeq" id="WP_119013079.1">
    <property type="nucleotide sequence ID" value="NZ_QXNC01000012.1"/>
</dbReference>
<dbReference type="Proteomes" id="UP000295182">
    <property type="component" value="Unassembled WGS sequence"/>
</dbReference>
<feature type="region of interest" description="Disordered" evidence="1">
    <location>
        <begin position="328"/>
        <end position="364"/>
    </location>
</feature>
<dbReference type="EMBL" id="SLXH01000012">
    <property type="protein sequence ID" value="TCP17512.1"/>
    <property type="molecule type" value="Genomic_DNA"/>
</dbReference>
<accession>A0A4R2N947</accession>
<feature type="region of interest" description="Disordered" evidence="1">
    <location>
        <begin position="222"/>
        <end position="242"/>
    </location>
</feature>
<keyword evidence="2" id="KW-1133">Transmembrane helix</keyword>
<keyword evidence="2" id="KW-0812">Transmembrane</keyword>
<dbReference type="InterPro" id="IPR011723">
    <property type="entry name" value="Znf/thioredoxin_put"/>
</dbReference>
<dbReference type="AlphaFoldDB" id="A0A4R2N947"/>
<dbReference type="Pfam" id="PF11906">
    <property type="entry name" value="DUF3426"/>
    <property type="match status" value="1"/>
</dbReference>
<feature type="compositionally biased region" description="Basic and acidic residues" evidence="1">
    <location>
        <begin position="280"/>
        <end position="289"/>
    </location>
</feature>
<feature type="transmembrane region" description="Helical" evidence="2">
    <location>
        <begin position="380"/>
        <end position="398"/>
    </location>
</feature>
<feature type="compositionally biased region" description="Low complexity" evidence="1">
    <location>
        <begin position="339"/>
        <end position="359"/>
    </location>
</feature>
<dbReference type="NCBIfam" id="TIGR02098">
    <property type="entry name" value="MJ0042_CXXC"/>
    <property type="match status" value="1"/>
</dbReference>
<evidence type="ECO:0000313" key="4">
    <source>
        <dbReference type="EMBL" id="TCP17512.1"/>
    </source>
</evidence>
<evidence type="ECO:0000256" key="2">
    <source>
        <dbReference type="SAM" id="Phobius"/>
    </source>
</evidence>
<dbReference type="Pfam" id="PF13719">
    <property type="entry name" value="Zn_ribbon_5"/>
    <property type="match status" value="1"/>
</dbReference>
<evidence type="ECO:0000313" key="5">
    <source>
        <dbReference type="Proteomes" id="UP000295182"/>
    </source>
</evidence>